<evidence type="ECO:0000259" key="1">
    <source>
        <dbReference type="Pfam" id="PF07484"/>
    </source>
</evidence>
<evidence type="ECO:0000313" key="3">
    <source>
        <dbReference type="Proteomes" id="UP000078543"/>
    </source>
</evidence>
<dbReference type="InterPro" id="IPR011083">
    <property type="entry name" value="Phage_tail_collar_dom"/>
</dbReference>
<feature type="domain" description="Phage tail collar" evidence="1">
    <location>
        <begin position="4"/>
        <end position="46"/>
    </location>
</feature>
<keyword evidence="3" id="KW-1185">Reference proteome</keyword>
<evidence type="ECO:0000313" key="2">
    <source>
        <dbReference type="EMBL" id="OAN48953.1"/>
    </source>
</evidence>
<dbReference type="Proteomes" id="UP000078543">
    <property type="component" value="Unassembled WGS sequence"/>
</dbReference>
<dbReference type="SUPFAM" id="SSF88874">
    <property type="entry name" value="Receptor-binding domain of short tail fibre protein gp12"/>
    <property type="match status" value="1"/>
</dbReference>
<comment type="caution">
    <text evidence="2">The sequence shown here is derived from an EMBL/GenBank/DDBJ whole genome shotgun (WGS) entry which is preliminary data.</text>
</comment>
<name>A0A178MK56_9PROT</name>
<gene>
    <name evidence="2" type="ORF">A6A05_02920</name>
</gene>
<dbReference type="Gene3D" id="3.90.1340.10">
    <property type="entry name" value="Phage tail collar domain"/>
    <property type="match status" value="1"/>
</dbReference>
<proteinExistence type="predicted"/>
<reference evidence="2 3" key="1">
    <citation type="submission" date="2016-04" db="EMBL/GenBank/DDBJ databases">
        <title>Draft genome sequence of freshwater magnetotactic bacteria Magnetospirillum marisnigri SP-1 and Magnetospirillum moscoviense BB-1.</title>
        <authorList>
            <person name="Koziaeva V."/>
            <person name="Dziuba M.V."/>
            <person name="Ivanov T.M."/>
            <person name="Kuznetsov B."/>
            <person name="Grouzdev D.S."/>
        </authorList>
    </citation>
    <scope>NUCLEOTIDE SEQUENCE [LARGE SCALE GENOMIC DNA]</scope>
    <source>
        <strain evidence="2 3">BB-1</strain>
    </source>
</reference>
<dbReference type="STRING" id="1437059.A6A05_02920"/>
<protein>
    <recommendedName>
        <fullName evidence="1">Phage tail collar domain-containing protein</fullName>
    </recommendedName>
</protein>
<accession>A0A178MK56</accession>
<dbReference type="AlphaFoldDB" id="A0A178MK56"/>
<organism evidence="2 3">
    <name type="scientific">Magnetospirillum moscoviense</name>
    <dbReference type="NCBI Taxonomy" id="1437059"/>
    <lineage>
        <taxon>Bacteria</taxon>
        <taxon>Pseudomonadati</taxon>
        <taxon>Pseudomonadota</taxon>
        <taxon>Alphaproteobacteria</taxon>
        <taxon>Rhodospirillales</taxon>
        <taxon>Rhodospirillaceae</taxon>
        <taxon>Magnetospirillum</taxon>
    </lineage>
</organism>
<dbReference type="EMBL" id="LWQU01000152">
    <property type="protein sequence ID" value="OAN48953.1"/>
    <property type="molecule type" value="Genomic_DNA"/>
</dbReference>
<sequence>MYYANGSSLTVYQDQVLFSLIGQTYGGSGSSPSTMTYKVPDLQGKIAVGANPSGAGGFVQTAVGTTLGNTTQIMPFTAMPPHSHSATFGINLSQTPPPTITLQASSAPATTNIPSATASNIAGAPFPMWVPTLSAPIVIEGLSVALSGGAASGTVANAVVGNGAAFSIQPPSLVLTMCVAGSGYTYPERPN</sequence>
<dbReference type="Pfam" id="PF07484">
    <property type="entry name" value="Collar"/>
    <property type="match status" value="1"/>
</dbReference>
<dbReference type="InterPro" id="IPR037053">
    <property type="entry name" value="Phage_tail_collar_dom_sf"/>
</dbReference>